<dbReference type="OrthoDB" id="2618019at2759"/>
<name>A0A0C3J968_PISTI</name>
<proteinExistence type="predicted"/>
<dbReference type="Proteomes" id="UP000054217">
    <property type="component" value="Unassembled WGS sequence"/>
</dbReference>
<keyword evidence="2" id="KW-1185">Reference proteome</keyword>
<dbReference type="InParanoid" id="A0A0C3J968"/>
<evidence type="ECO:0000313" key="1">
    <source>
        <dbReference type="EMBL" id="KIN94236.1"/>
    </source>
</evidence>
<protein>
    <submittedName>
        <fullName evidence="1">Uncharacterized protein</fullName>
    </submittedName>
</protein>
<sequence>MMMAACCLNLRPCHLDLPQDRTGVVTFARDGSIGVPANDILRGTLVDQPYDDVSVEFQGECISLSLQWPGYESNLLRKARQSFVESMVDEKPTTRQEFAIQICFLFFRFHKMASKLQISHSEGKFGLGEGDVRATDVVLYSVHYCRHTNTWVPEFDVIDRAGLERYNWLHHI</sequence>
<dbReference type="AlphaFoldDB" id="A0A0C3J968"/>
<evidence type="ECO:0000313" key="2">
    <source>
        <dbReference type="Proteomes" id="UP000054217"/>
    </source>
</evidence>
<reference evidence="2" key="2">
    <citation type="submission" date="2015-01" db="EMBL/GenBank/DDBJ databases">
        <title>Evolutionary Origins and Diversification of the Mycorrhizal Mutualists.</title>
        <authorList>
            <consortium name="DOE Joint Genome Institute"/>
            <consortium name="Mycorrhizal Genomics Consortium"/>
            <person name="Kohler A."/>
            <person name="Kuo A."/>
            <person name="Nagy L.G."/>
            <person name="Floudas D."/>
            <person name="Copeland A."/>
            <person name="Barry K.W."/>
            <person name="Cichocki N."/>
            <person name="Veneault-Fourrey C."/>
            <person name="LaButti K."/>
            <person name="Lindquist E.A."/>
            <person name="Lipzen A."/>
            <person name="Lundell T."/>
            <person name="Morin E."/>
            <person name="Murat C."/>
            <person name="Riley R."/>
            <person name="Ohm R."/>
            <person name="Sun H."/>
            <person name="Tunlid A."/>
            <person name="Henrissat B."/>
            <person name="Grigoriev I.V."/>
            <person name="Hibbett D.S."/>
            <person name="Martin F."/>
        </authorList>
    </citation>
    <scope>NUCLEOTIDE SEQUENCE [LARGE SCALE GENOMIC DNA]</scope>
    <source>
        <strain evidence="2">Marx 270</strain>
    </source>
</reference>
<reference evidence="1 2" key="1">
    <citation type="submission" date="2014-04" db="EMBL/GenBank/DDBJ databases">
        <authorList>
            <consortium name="DOE Joint Genome Institute"/>
            <person name="Kuo A."/>
            <person name="Kohler A."/>
            <person name="Costa M.D."/>
            <person name="Nagy L.G."/>
            <person name="Floudas D."/>
            <person name="Copeland A."/>
            <person name="Barry K.W."/>
            <person name="Cichocki N."/>
            <person name="Veneault-Fourrey C."/>
            <person name="LaButti K."/>
            <person name="Lindquist E.A."/>
            <person name="Lipzen A."/>
            <person name="Lundell T."/>
            <person name="Morin E."/>
            <person name="Murat C."/>
            <person name="Sun H."/>
            <person name="Tunlid A."/>
            <person name="Henrissat B."/>
            <person name="Grigoriev I.V."/>
            <person name="Hibbett D.S."/>
            <person name="Martin F."/>
            <person name="Nordberg H.P."/>
            <person name="Cantor M.N."/>
            <person name="Hua S.X."/>
        </authorList>
    </citation>
    <scope>NUCLEOTIDE SEQUENCE [LARGE SCALE GENOMIC DNA]</scope>
    <source>
        <strain evidence="1 2">Marx 270</strain>
    </source>
</reference>
<organism evidence="1 2">
    <name type="scientific">Pisolithus tinctorius Marx 270</name>
    <dbReference type="NCBI Taxonomy" id="870435"/>
    <lineage>
        <taxon>Eukaryota</taxon>
        <taxon>Fungi</taxon>
        <taxon>Dikarya</taxon>
        <taxon>Basidiomycota</taxon>
        <taxon>Agaricomycotina</taxon>
        <taxon>Agaricomycetes</taxon>
        <taxon>Agaricomycetidae</taxon>
        <taxon>Boletales</taxon>
        <taxon>Sclerodermatineae</taxon>
        <taxon>Pisolithaceae</taxon>
        <taxon>Pisolithus</taxon>
    </lineage>
</organism>
<gene>
    <name evidence="1" type="ORF">M404DRAFT_403140</name>
</gene>
<accession>A0A0C3J968</accession>
<dbReference type="HOGENOM" id="CLU_1555887_0_0_1"/>
<dbReference type="EMBL" id="KN832107">
    <property type="protein sequence ID" value="KIN94236.1"/>
    <property type="molecule type" value="Genomic_DNA"/>
</dbReference>